<dbReference type="EMBL" id="UINC01054886">
    <property type="protein sequence ID" value="SVB73128.1"/>
    <property type="molecule type" value="Genomic_DNA"/>
</dbReference>
<name>A0A382GD37_9ZZZZ</name>
<dbReference type="SUPFAM" id="SSF55060">
    <property type="entry name" value="GHMP Kinase, C-terminal domain"/>
    <property type="match status" value="1"/>
</dbReference>
<dbReference type="InterPro" id="IPR036554">
    <property type="entry name" value="GHMP_kinase_C_sf"/>
</dbReference>
<dbReference type="Gene3D" id="3.30.230.120">
    <property type="match status" value="1"/>
</dbReference>
<reference evidence="1" key="1">
    <citation type="submission" date="2018-05" db="EMBL/GenBank/DDBJ databases">
        <authorList>
            <person name="Lanie J.A."/>
            <person name="Ng W.-L."/>
            <person name="Kazmierczak K.M."/>
            <person name="Andrzejewski T.M."/>
            <person name="Davidsen T.M."/>
            <person name="Wayne K.J."/>
            <person name="Tettelin H."/>
            <person name="Glass J.I."/>
            <person name="Rusch D."/>
            <person name="Podicherti R."/>
            <person name="Tsui H.-C.T."/>
            <person name="Winkler M.E."/>
        </authorList>
    </citation>
    <scope>NUCLEOTIDE SEQUENCE</scope>
</reference>
<accession>A0A382GD37</accession>
<gene>
    <name evidence="1" type="ORF">METZ01_LOCUS225982</name>
</gene>
<proteinExistence type="predicted"/>
<sequence>MVNNTAAQAQLHPDLVGSDAQKVIEIARAHDALGWKVNGAGGDGGSLTLLTGDVSHQRREMVTAIEAAAPGFRALPIYLSRHGLRQWESIC</sequence>
<protein>
    <recommendedName>
        <fullName evidence="2">GHMP kinase C-terminal domain-containing protein</fullName>
    </recommendedName>
</protein>
<organism evidence="1">
    <name type="scientific">marine metagenome</name>
    <dbReference type="NCBI Taxonomy" id="408172"/>
    <lineage>
        <taxon>unclassified sequences</taxon>
        <taxon>metagenomes</taxon>
        <taxon>ecological metagenomes</taxon>
    </lineage>
</organism>
<evidence type="ECO:0000313" key="1">
    <source>
        <dbReference type="EMBL" id="SVB73128.1"/>
    </source>
</evidence>
<dbReference type="AlphaFoldDB" id="A0A382GD37"/>
<evidence type="ECO:0008006" key="2">
    <source>
        <dbReference type="Google" id="ProtNLM"/>
    </source>
</evidence>